<accession>A0A392U4P8</accession>
<protein>
    <submittedName>
        <fullName evidence="2">DUF4283 domain protein</fullName>
    </submittedName>
</protein>
<comment type="caution">
    <text evidence="2">The sequence shown here is derived from an EMBL/GenBank/DDBJ whole genome shotgun (WGS) entry which is preliminary data.</text>
</comment>
<evidence type="ECO:0000313" key="3">
    <source>
        <dbReference type="Proteomes" id="UP000265520"/>
    </source>
</evidence>
<feature type="non-terminal residue" evidence="2">
    <location>
        <position position="1"/>
    </location>
</feature>
<dbReference type="EMBL" id="LXQA010737123">
    <property type="protein sequence ID" value="MCI68473.1"/>
    <property type="molecule type" value="Genomic_DNA"/>
</dbReference>
<proteinExistence type="predicted"/>
<evidence type="ECO:0000313" key="2">
    <source>
        <dbReference type="EMBL" id="MCI68473.1"/>
    </source>
</evidence>
<sequence length="82" mass="8777">ENVLIPWSFLVDPSEKQSPQSSIPPPPKKSFADSSIPPSPKKSFADAVSNVCDIPPSQMPLPVIKGDSVSISIPEEEYQSGV</sequence>
<organism evidence="2 3">
    <name type="scientific">Trifolium medium</name>
    <dbReference type="NCBI Taxonomy" id="97028"/>
    <lineage>
        <taxon>Eukaryota</taxon>
        <taxon>Viridiplantae</taxon>
        <taxon>Streptophyta</taxon>
        <taxon>Embryophyta</taxon>
        <taxon>Tracheophyta</taxon>
        <taxon>Spermatophyta</taxon>
        <taxon>Magnoliopsida</taxon>
        <taxon>eudicotyledons</taxon>
        <taxon>Gunneridae</taxon>
        <taxon>Pentapetalae</taxon>
        <taxon>rosids</taxon>
        <taxon>fabids</taxon>
        <taxon>Fabales</taxon>
        <taxon>Fabaceae</taxon>
        <taxon>Papilionoideae</taxon>
        <taxon>50 kb inversion clade</taxon>
        <taxon>NPAAA clade</taxon>
        <taxon>Hologalegina</taxon>
        <taxon>IRL clade</taxon>
        <taxon>Trifolieae</taxon>
        <taxon>Trifolium</taxon>
    </lineage>
</organism>
<name>A0A392U4P8_9FABA</name>
<reference evidence="2 3" key="1">
    <citation type="journal article" date="2018" name="Front. Plant Sci.">
        <title>Red Clover (Trifolium pratense) and Zigzag Clover (T. medium) - A Picture of Genomic Similarities and Differences.</title>
        <authorList>
            <person name="Dluhosova J."/>
            <person name="Istvanek J."/>
            <person name="Nedelnik J."/>
            <person name="Repkova J."/>
        </authorList>
    </citation>
    <scope>NUCLEOTIDE SEQUENCE [LARGE SCALE GENOMIC DNA]</scope>
    <source>
        <strain evidence="3">cv. 10/8</strain>
        <tissue evidence="2">Leaf</tissue>
    </source>
</reference>
<dbReference type="AlphaFoldDB" id="A0A392U4P8"/>
<feature type="region of interest" description="Disordered" evidence="1">
    <location>
        <begin position="12"/>
        <end position="46"/>
    </location>
</feature>
<evidence type="ECO:0000256" key="1">
    <source>
        <dbReference type="SAM" id="MobiDB-lite"/>
    </source>
</evidence>
<feature type="non-terminal residue" evidence="2">
    <location>
        <position position="82"/>
    </location>
</feature>
<dbReference type="Proteomes" id="UP000265520">
    <property type="component" value="Unassembled WGS sequence"/>
</dbReference>
<keyword evidence="3" id="KW-1185">Reference proteome</keyword>